<dbReference type="CDD" id="cd01741">
    <property type="entry name" value="GATase1_1"/>
    <property type="match status" value="1"/>
</dbReference>
<dbReference type="Gene3D" id="3.40.50.880">
    <property type="match status" value="1"/>
</dbReference>
<protein>
    <submittedName>
        <fullName evidence="2">Glutamine amidotransferase class-I</fullName>
    </submittedName>
</protein>
<accession>A0A0S4LD77</accession>
<evidence type="ECO:0000313" key="2">
    <source>
        <dbReference type="EMBL" id="CUS35445.1"/>
    </source>
</evidence>
<keyword evidence="2" id="KW-0808">Transferase</keyword>
<dbReference type="Proteomes" id="UP000198736">
    <property type="component" value="Unassembled WGS sequence"/>
</dbReference>
<dbReference type="Pfam" id="PF00117">
    <property type="entry name" value="GATase"/>
    <property type="match status" value="1"/>
</dbReference>
<dbReference type="PANTHER" id="PTHR42695:SF5">
    <property type="entry name" value="GLUTAMINE AMIDOTRANSFERASE YLR126C-RELATED"/>
    <property type="match status" value="1"/>
</dbReference>
<dbReference type="PANTHER" id="PTHR42695">
    <property type="entry name" value="GLUTAMINE AMIDOTRANSFERASE YLR126C-RELATED"/>
    <property type="match status" value="1"/>
</dbReference>
<dbReference type="InterPro" id="IPR029062">
    <property type="entry name" value="Class_I_gatase-like"/>
</dbReference>
<dbReference type="InterPro" id="IPR044992">
    <property type="entry name" value="ChyE-like"/>
</dbReference>
<dbReference type="SUPFAM" id="SSF52317">
    <property type="entry name" value="Class I glutamine amidotransferase-like"/>
    <property type="match status" value="1"/>
</dbReference>
<keyword evidence="3" id="KW-1185">Reference proteome</keyword>
<dbReference type="RefSeq" id="WP_090896889.1">
    <property type="nucleotide sequence ID" value="NZ_CZPZ01000012.1"/>
</dbReference>
<dbReference type="AlphaFoldDB" id="A0A0S4LD77"/>
<dbReference type="GO" id="GO:0005829">
    <property type="term" value="C:cytosol"/>
    <property type="evidence" value="ECO:0007669"/>
    <property type="project" value="TreeGrafter"/>
</dbReference>
<gene>
    <name evidence="2" type="ORF">COMA2_20270</name>
</gene>
<organism evidence="2 3">
    <name type="scientific">Candidatus Nitrospira nitrificans</name>
    <dbReference type="NCBI Taxonomy" id="1742973"/>
    <lineage>
        <taxon>Bacteria</taxon>
        <taxon>Pseudomonadati</taxon>
        <taxon>Nitrospirota</taxon>
        <taxon>Nitrospiria</taxon>
        <taxon>Nitrospirales</taxon>
        <taxon>Nitrospiraceae</taxon>
        <taxon>Nitrospira</taxon>
    </lineage>
</organism>
<dbReference type="OrthoDB" id="9807137at2"/>
<keyword evidence="2" id="KW-0315">Glutamine amidotransferase</keyword>
<feature type="domain" description="Glutamine amidotransferase" evidence="1">
    <location>
        <begin position="40"/>
        <end position="175"/>
    </location>
</feature>
<proteinExistence type="predicted"/>
<dbReference type="EMBL" id="CZPZ01000012">
    <property type="protein sequence ID" value="CUS35445.1"/>
    <property type="molecule type" value="Genomic_DNA"/>
</dbReference>
<reference evidence="3" key="1">
    <citation type="submission" date="2015-10" db="EMBL/GenBank/DDBJ databases">
        <authorList>
            <person name="Luecker S."/>
            <person name="Luecker S."/>
        </authorList>
    </citation>
    <scope>NUCLEOTIDE SEQUENCE [LARGE SCALE GENOMIC DNA]</scope>
</reference>
<evidence type="ECO:0000313" key="3">
    <source>
        <dbReference type="Proteomes" id="UP000198736"/>
    </source>
</evidence>
<dbReference type="PROSITE" id="PS51273">
    <property type="entry name" value="GATASE_TYPE_1"/>
    <property type="match status" value="1"/>
</dbReference>
<dbReference type="GO" id="GO:0016740">
    <property type="term" value="F:transferase activity"/>
    <property type="evidence" value="ECO:0007669"/>
    <property type="project" value="UniProtKB-KW"/>
</dbReference>
<dbReference type="STRING" id="1742973.COMA2_20270"/>
<name>A0A0S4LD77_9BACT</name>
<sequence>MPTAICLQHVPFEGPGTFTTALAKRGVSLDYSLVPKEGVPHDTGDLLIVMGGPMSVNDSDTWIAEEAAFIRSALHAGKPVIGVCLGSQFMAKALGGTVRPGKALEIGMTPVRLTDEGKTDPVFGAGPESFEVFEWHGEIFDLPKDCVPLAGSDIAPLQAFRYGDRAYGLLFHLEMEEDGIDSLCRECAPDLMKARLAARQVKAAALPRLPQLHEMADRLIGHLLSPTR</sequence>
<evidence type="ECO:0000259" key="1">
    <source>
        <dbReference type="Pfam" id="PF00117"/>
    </source>
</evidence>
<dbReference type="InterPro" id="IPR017926">
    <property type="entry name" value="GATASE"/>
</dbReference>